<evidence type="ECO:0000256" key="3">
    <source>
        <dbReference type="NCBIfam" id="TIGR01900"/>
    </source>
</evidence>
<dbReference type="PANTHER" id="PTHR43808:SF31">
    <property type="entry name" value="N-ACETYL-L-CITRULLINE DEACETYLASE"/>
    <property type="match status" value="1"/>
</dbReference>
<dbReference type="RefSeq" id="WP_271322013.1">
    <property type="nucleotide sequence ID" value="NZ_JAAGKO020000024.1"/>
</dbReference>
<reference evidence="6 7" key="1">
    <citation type="submission" date="2023-05" db="EMBL/GenBank/DDBJ databases">
        <title>Streptantibioticus silvisoli sp. nov., acidotolerant actinomycetes 1 from pine litter.</title>
        <authorList>
            <person name="Swiecimska M."/>
            <person name="Golinska P."/>
            <person name="Sangal V."/>
            <person name="Wachnowicz B."/>
            <person name="Goodfellow M."/>
        </authorList>
    </citation>
    <scope>NUCLEOTIDE SEQUENCE [LARGE SCALE GENOMIC DNA]</scope>
    <source>
        <strain evidence="6 7">SL54</strain>
    </source>
</reference>
<dbReference type="GO" id="GO:0009014">
    <property type="term" value="F:succinyl-diaminopimelate desuccinylase activity"/>
    <property type="evidence" value="ECO:0007669"/>
    <property type="project" value="UniProtKB-EC"/>
</dbReference>
<protein>
    <recommendedName>
        <fullName evidence="3">Succinyl-diaminopimelate desuccinylase</fullName>
        <ecNumber evidence="3">3.5.1.18</ecNumber>
    </recommendedName>
</protein>
<evidence type="ECO:0000256" key="2">
    <source>
        <dbReference type="ARBA" id="ARBA00022801"/>
    </source>
</evidence>
<accession>A0ABT6W4U1</accession>
<organism evidence="6 7">
    <name type="scientific">Streptantibioticus silvisoli</name>
    <dbReference type="NCBI Taxonomy" id="2705255"/>
    <lineage>
        <taxon>Bacteria</taxon>
        <taxon>Bacillati</taxon>
        <taxon>Actinomycetota</taxon>
        <taxon>Actinomycetes</taxon>
        <taxon>Kitasatosporales</taxon>
        <taxon>Streptomycetaceae</taxon>
        <taxon>Streptantibioticus</taxon>
    </lineage>
</organism>
<dbReference type="InterPro" id="IPR002933">
    <property type="entry name" value="Peptidase_M20"/>
</dbReference>
<dbReference type="Gene3D" id="3.40.630.10">
    <property type="entry name" value="Zn peptidases"/>
    <property type="match status" value="1"/>
</dbReference>
<dbReference type="InterPro" id="IPR036264">
    <property type="entry name" value="Bact_exopeptidase_dim_dom"/>
</dbReference>
<dbReference type="Pfam" id="PF01546">
    <property type="entry name" value="Peptidase_M20"/>
    <property type="match status" value="1"/>
</dbReference>
<dbReference type="SUPFAM" id="SSF53187">
    <property type="entry name" value="Zn-dependent exopeptidases"/>
    <property type="match status" value="1"/>
</dbReference>
<dbReference type="Gene3D" id="3.30.70.360">
    <property type="match status" value="1"/>
</dbReference>
<keyword evidence="7" id="KW-1185">Reference proteome</keyword>
<dbReference type="Proteomes" id="UP001156398">
    <property type="component" value="Unassembled WGS sequence"/>
</dbReference>
<evidence type="ECO:0000313" key="6">
    <source>
        <dbReference type="EMBL" id="MDI5964536.1"/>
    </source>
</evidence>
<dbReference type="InterPro" id="IPR010174">
    <property type="entry name" value="Succinyl-DAP_deSuclase_DapE"/>
</dbReference>
<dbReference type="InterPro" id="IPR050072">
    <property type="entry name" value="Peptidase_M20A"/>
</dbReference>
<gene>
    <name evidence="6" type="primary">dapE</name>
    <name evidence="6" type="ORF">POF43_017695</name>
</gene>
<dbReference type="EMBL" id="JAAGKO020000024">
    <property type="protein sequence ID" value="MDI5964536.1"/>
    <property type="molecule type" value="Genomic_DNA"/>
</dbReference>
<feature type="domain" description="Peptidase M20 dimerisation" evidence="5">
    <location>
        <begin position="246"/>
        <end position="338"/>
    </location>
</feature>
<evidence type="ECO:0000313" key="7">
    <source>
        <dbReference type="Proteomes" id="UP001156398"/>
    </source>
</evidence>
<evidence type="ECO:0000259" key="5">
    <source>
        <dbReference type="Pfam" id="PF07687"/>
    </source>
</evidence>
<dbReference type="PANTHER" id="PTHR43808">
    <property type="entry name" value="ACETYLORNITHINE DEACETYLASE"/>
    <property type="match status" value="1"/>
</dbReference>
<keyword evidence="1" id="KW-0479">Metal-binding</keyword>
<keyword evidence="2 6" id="KW-0378">Hydrolase</keyword>
<dbReference type="InterPro" id="IPR011650">
    <property type="entry name" value="Peptidase_M20_dimer"/>
</dbReference>
<evidence type="ECO:0000256" key="4">
    <source>
        <dbReference type="SAM" id="MobiDB-lite"/>
    </source>
</evidence>
<evidence type="ECO:0000256" key="1">
    <source>
        <dbReference type="ARBA" id="ARBA00022723"/>
    </source>
</evidence>
<proteinExistence type="predicted"/>
<dbReference type="NCBIfam" id="TIGR01900">
    <property type="entry name" value="dapE-gram_pos"/>
    <property type="match status" value="1"/>
</dbReference>
<dbReference type="EC" id="3.5.1.18" evidence="3"/>
<dbReference type="Pfam" id="PF07687">
    <property type="entry name" value="M20_dimer"/>
    <property type="match status" value="1"/>
</dbReference>
<comment type="caution">
    <text evidence="6">The sequence shown here is derived from an EMBL/GenBank/DDBJ whole genome shotgun (WGS) entry which is preliminary data.</text>
</comment>
<feature type="region of interest" description="Disordered" evidence="4">
    <location>
        <begin position="1"/>
        <end position="78"/>
    </location>
</feature>
<dbReference type="SUPFAM" id="SSF55031">
    <property type="entry name" value="Bacterial exopeptidase dimerisation domain"/>
    <property type="match status" value="1"/>
</dbReference>
<name>A0ABT6W4U1_9ACTN</name>
<sequence>MHGTTGERASGADGSTGERATGAGDTTGERASGAGDTTGERASSADGSTGERATGADGSAGERPTGAGDTTARDRTHQDVLRSTDLLTLTAALVAVPSVSGDEQELADLVERRLRARAPRLTVHRVGNNVVARTEDGTARAERVVLAGHLDTVPVMPRGPEPGGAGKVRGLGAVDMKGGLAVMLLLAEQTADSAFDLTFVFYDKEEIGSRRSGMNLLFAEHRPLVVGDLAILLEPTGGAVEAGCQGNLVVELGFDGTRAHTARPWQGVNAIHRAAAALARIAEHTPEPAVIDGLAYRQAMSVVAVEGGVQGNVVPDRCTVRVNFRHAASLDSDAAAAVVTGLAPEADDARVLLSSPPAPPDLRHPLVAALCAATAAPVRPKLGWTDVGRFAVHGIPAVNFGPGDSELAHGPNEVVSEEELADCHAALYKLLSS</sequence>